<evidence type="ECO:0000313" key="1">
    <source>
        <dbReference type="EMBL" id="AZV45714.1"/>
    </source>
</evidence>
<dbReference type="EMBL" id="CP026096">
    <property type="protein sequence ID" value="AZV45714.1"/>
    <property type="molecule type" value="Genomic_DNA"/>
</dbReference>
<accession>A0A3Q9RRS7</accession>
<name>A0A3Q9RRS7_9BACI</name>
<sequence length="80" mass="9488">MDQYDKFKKDNQFVVNWKRSLDRKENEADKIRTSNPVEYAKAKEDIERQRAALAERLKHVKTSMNVLEKAMVCKSKRTIS</sequence>
<keyword evidence="1" id="KW-0614">Plasmid</keyword>
<dbReference type="AlphaFoldDB" id="A0A3Q9RRS7"/>
<dbReference type="KEGG" id="pasa:BAOM_p061"/>
<dbReference type="Proteomes" id="UP000283095">
    <property type="component" value="Plasmid pOM18"/>
</dbReference>
<proteinExistence type="predicted"/>
<geneLocation type="plasmid" evidence="2">
    <name>pom18</name>
</geneLocation>
<evidence type="ECO:0000313" key="2">
    <source>
        <dbReference type="Proteomes" id="UP000283095"/>
    </source>
</evidence>
<dbReference type="RefSeq" id="WP_257467728.1">
    <property type="nucleotide sequence ID" value="NZ_CP026096.1"/>
</dbReference>
<gene>
    <name evidence="1" type="ORF">BAOM_p061</name>
</gene>
<protein>
    <submittedName>
        <fullName evidence="1">Uncharacterized protein</fullName>
    </submittedName>
</protein>
<organism evidence="1 2">
    <name type="scientific">Peribacillus asahii</name>
    <dbReference type="NCBI Taxonomy" id="228899"/>
    <lineage>
        <taxon>Bacteria</taxon>
        <taxon>Bacillati</taxon>
        <taxon>Bacillota</taxon>
        <taxon>Bacilli</taxon>
        <taxon>Bacillales</taxon>
        <taxon>Bacillaceae</taxon>
        <taxon>Peribacillus</taxon>
    </lineage>
</organism>
<reference evidence="1 2" key="1">
    <citation type="submission" date="2018-01" db="EMBL/GenBank/DDBJ databases">
        <title>Bacillus asahii Genome sequencing and assembly.</title>
        <authorList>
            <person name="Jiang H."/>
            <person name="Feng Y."/>
            <person name="Zhao F."/>
            <person name="Lin X."/>
        </authorList>
    </citation>
    <scope>NUCLEOTIDE SEQUENCE [LARGE SCALE GENOMIC DNA]</scope>
    <source>
        <strain evidence="1 2">OM18</strain>
        <plasmid evidence="2">pom18</plasmid>
    </source>
</reference>